<gene>
    <name evidence="2" type="ORF">F8C82_11150</name>
</gene>
<organism evidence="2 3">
    <name type="scientific">Phaeocystidibacter marisrubri</name>
    <dbReference type="NCBI Taxonomy" id="1577780"/>
    <lineage>
        <taxon>Bacteria</taxon>
        <taxon>Pseudomonadati</taxon>
        <taxon>Bacteroidota</taxon>
        <taxon>Flavobacteriia</taxon>
        <taxon>Flavobacteriales</taxon>
        <taxon>Phaeocystidibacteraceae</taxon>
        <taxon>Phaeocystidibacter</taxon>
    </lineage>
</organism>
<sequence>MQRFLKIGSEKIPLTGCGPTADGSTSDQQILTSCLLFENKLRLFWHHPCLRGCELIHKTMKKILLMMAMVVAGMGLHAQEVEWGVKGGLTYNMTDLGLKSAVNTSGEVFSGERSNNGWHLGLAVRDEFTKNFYVQLDGLYNQSKFTLSGTDANGNPIQTELMQQSIQTNLTPGIKMFHFLRVQVGLNGNIWLDDAYADTFGRFELGYQLGVGVDLGPLTFDIGYNASFKDNRGDWNGIPLSQNRGELLMSVGILL</sequence>
<comment type="caution">
    <text evidence="2">The sequence shown here is derived from an EMBL/GenBank/DDBJ whole genome shotgun (WGS) entry which is preliminary data.</text>
</comment>
<protein>
    <submittedName>
        <fullName evidence="2">PorT family protein</fullName>
    </submittedName>
</protein>
<dbReference type="InterPro" id="IPR025665">
    <property type="entry name" value="Beta-barrel_OMP_2"/>
</dbReference>
<proteinExistence type="predicted"/>
<feature type="domain" description="Outer membrane protein beta-barrel" evidence="1">
    <location>
        <begin position="78"/>
        <end position="230"/>
    </location>
</feature>
<dbReference type="OrthoDB" id="1431594at2"/>
<evidence type="ECO:0000313" key="2">
    <source>
        <dbReference type="EMBL" id="KAB2816236.1"/>
    </source>
</evidence>
<accession>A0A6L3ZF51</accession>
<evidence type="ECO:0000313" key="3">
    <source>
        <dbReference type="Proteomes" id="UP000484164"/>
    </source>
</evidence>
<reference evidence="2 3" key="1">
    <citation type="submission" date="2019-10" db="EMBL/GenBank/DDBJ databases">
        <title>Genome sequence of Phaeocystidibacter marisrubri JCM30614 (type strain).</title>
        <authorList>
            <person name="Bowman J.P."/>
        </authorList>
    </citation>
    <scope>NUCLEOTIDE SEQUENCE [LARGE SCALE GENOMIC DNA]</scope>
    <source>
        <strain evidence="2 3">JCM 30614</strain>
    </source>
</reference>
<evidence type="ECO:0000259" key="1">
    <source>
        <dbReference type="Pfam" id="PF13568"/>
    </source>
</evidence>
<dbReference type="Proteomes" id="UP000484164">
    <property type="component" value="Unassembled WGS sequence"/>
</dbReference>
<keyword evidence="3" id="KW-1185">Reference proteome</keyword>
<dbReference type="AlphaFoldDB" id="A0A6L3ZF51"/>
<name>A0A6L3ZF51_9FLAO</name>
<dbReference type="Pfam" id="PF13568">
    <property type="entry name" value="OMP_b-brl_2"/>
    <property type="match status" value="1"/>
</dbReference>
<dbReference type="EMBL" id="WBVQ01000002">
    <property type="protein sequence ID" value="KAB2816236.1"/>
    <property type="molecule type" value="Genomic_DNA"/>
</dbReference>